<organism evidence="1">
    <name type="scientific">Siphoviridae sp. ctVDy27</name>
    <dbReference type="NCBI Taxonomy" id="2827881"/>
    <lineage>
        <taxon>Viruses</taxon>
        <taxon>Duplodnaviria</taxon>
        <taxon>Heunggongvirae</taxon>
        <taxon>Uroviricota</taxon>
        <taxon>Caudoviricetes</taxon>
    </lineage>
</organism>
<protein>
    <submittedName>
        <fullName evidence="1">Uncharacterized protein</fullName>
    </submittedName>
</protein>
<proteinExistence type="predicted"/>
<accession>A0A8S5S719</accession>
<name>A0A8S5S719_9CAUD</name>
<evidence type="ECO:0000313" key="1">
    <source>
        <dbReference type="EMBL" id="DAF46737.1"/>
    </source>
</evidence>
<reference evidence="1" key="1">
    <citation type="journal article" date="2021" name="Proc. Natl. Acad. Sci. U.S.A.">
        <title>A Catalog of Tens of Thousands of Viruses from Human Metagenomes Reveals Hidden Associations with Chronic Diseases.</title>
        <authorList>
            <person name="Tisza M.J."/>
            <person name="Buck C.B."/>
        </authorList>
    </citation>
    <scope>NUCLEOTIDE SEQUENCE</scope>
    <source>
        <strain evidence="1">CtVDy27</strain>
    </source>
</reference>
<sequence length="42" mass="5077">MQSIFVYDIVYSPNKYRETEGIKVQIYKSMRYHKALQQPIIP</sequence>
<dbReference type="EMBL" id="BK032543">
    <property type="protein sequence ID" value="DAF46737.1"/>
    <property type="molecule type" value="Genomic_DNA"/>
</dbReference>